<dbReference type="OrthoDB" id="19174at2157"/>
<keyword evidence="1" id="KW-0479">Metal-binding</keyword>
<dbReference type="InterPro" id="IPR029052">
    <property type="entry name" value="Metallo-depent_PP-like"/>
</dbReference>
<dbReference type="InterPro" id="IPR024654">
    <property type="entry name" value="Calcineurin-like_PHP_lpxH"/>
</dbReference>
<gene>
    <name evidence="3" type="ORF">CL1_1485</name>
</gene>
<dbReference type="Pfam" id="PF12850">
    <property type="entry name" value="Metallophos_2"/>
    <property type="match status" value="1"/>
</dbReference>
<dbReference type="RefSeq" id="WP_014789317.1">
    <property type="nucleotide sequence ID" value="NC_018015.1"/>
</dbReference>
<dbReference type="EC" id="3.1.4.-" evidence="1"/>
<dbReference type="NCBIfam" id="TIGR00040">
    <property type="entry name" value="yfcE"/>
    <property type="match status" value="1"/>
</dbReference>
<dbReference type="HOGENOM" id="CLU_063749_3_2_2"/>
<comment type="cofactor">
    <cofactor evidence="1">
        <name>a divalent metal cation</name>
        <dbReference type="ChEBI" id="CHEBI:60240"/>
    </cofactor>
</comment>
<evidence type="ECO:0000313" key="3">
    <source>
        <dbReference type="EMBL" id="AFL95684.1"/>
    </source>
</evidence>
<organism evidence="3 4">
    <name type="scientific">Thermococcus cleftensis (strain DSM 27260 / KACC 17922 / CL1)</name>
    <dbReference type="NCBI Taxonomy" id="163003"/>
    <lineage>
        <taxon>Archaea</taxon>
        <taxon>Methanobacteriati</taxon>
        <taxon>Methanobacteriota</taxon>
        <taxon>Thermococci</taxon>
        <taxon>Thermococcales</taxon>
        <taxon>Thermococcaceae</taxon>
        <taxon>Thermococcus</taxon>
    </lineage>
</organism>
<accession>I3ZVF0</accession>
<dbReference type="GeneID" id="13037889"/>
<dbReference type="InterPro" id="IPR000979">
    <property type="entry name" value="Phosphodiesterase_MJ0936/Vps29"/>
</dbReference>
<evidence type="ECO:0000256" key="1">
    <source>
        <dbReference type="RuleBase" id="RU362039"/>
    </source>
</evidence>
<dbReference type="InterPro" id="IPR041802">
    <property type="entry name" value="MPP_YfcE"/>
</dbReference>
<dbReference type="AlphaFoldDB" id="I3ZVF0"/>
<dbReference type="PANTHER" id="PTHR11124">
    <property type="entry name" value="VACUOLAR SORTING PROTEIN VPS29"/>
    <property type="match status" value="1"/>
</dbReference>
<name>I3ZVF0_THECF</name>
<feature type="domain" description="Calcineurin-like phosphoesterase" evidence="2">
    <location>
        <begin position="1"/>
        <end position="152"/>
    </location>
</feature>
<keyword evidence="4" id="KW-1185">Reference proteome</keyword>
<dbReference type="Proteomes" id="UP000006064">
    <property type="component" value="Chromosome"/>
</dbReference>
<dbReference type="EMBL" id="CP003651">
    <property type="protein sequence ID" value="AFL95684.1"/>
    <property type="molecule type" value="Genomic_DNA"/>
</dbReference>
<dbReference type="GO" id="GO:0046872">
    <property type="term" value="F:metal ion binding"/>
    <property type="evidence" value="ECO:0007669"/>
    <property type="project" value="UniProtKB-KW"/>
</dbReference>
<dbReference type="CDD" id="cd00841">
    <property type="entry name" value="MPP_YfcE"/>
    <property type="match status" value="1"/>
</dbReference>
<dbReference type="Gene3D" id="3.60.21.10">
    <property type="match status" value="1"/>
</dbReference>
<evidence type="ECO:0000313" key="4">
    <source>
        <dbReference type="Proteomes" id="UP000006064"/>
    </source>
</evidence>
<protein>
    <recommendedName>
        <fullName evidence="1">Phosphoesterase</fullName>
        <ecNumber evidence="1">3.1.4.-</ecNumber>
    </recommendedName>
</protein>
<dbReference type="GO" id="GO:0016787">
    <property type="term" value="F:hydrolase activity"/>
    <property type="evidence" value="ECO:0007669"/>
    <property type="project" value="UniProtKB-UniRule"/>
</dbReference>
<proteinExistence type="inferred from homology"/>
<comment type="similarity">
    <text evidence="1">Belongs to the metallophosphoesterase superfamily. YfcE family.</text>
</comment>
<dbReference type="STRING" id="163003.CL1_1485"/>
<dbReference type="KEGG" id="thm:CL1_1485"/>
<evidence type="ECO:0000259" key="2">
    <source>
        <dbReference type="Pfam" id="PF12850"/>
    </source>
</evidence>
<sequence length="164" mass="18250">MLIAVTSDTHHGDKTGNVPSLLFQALGERGPDLILHAGDVTSHELLERLEEFAPVVAVRGNADRLSLPEEKVVEAGDVRIGLLHGHQFFSLNAQFLTLKALDMGVDVLVFGHTHRFYHDTYSVHGRRVVLLNPGSPTFPRMDSAGFAFLEINGENVRVERVRFW</sequence>
<reference evidence="3 4" key="1">
    <citation type="journal article" date="2012" name="J. Bacteriol.">
        <title>Complete Genome Sequence of the Hyperthermophilic Archaeon Thermococcus sp. Strain CL1, Isolated from a Paralvinella sp. Polychaete Worm Collected from a Hydrothermal Vent.</title>
        <authorList>
            <person name="Jung J.H."/>
            <person name="Holden J.F."/>
            <person name="Seo D.H."/>
            <person name="Park K.H."/>
            <person name="Shin H."/>
            <person name="Ryu S."/>
            <person name="Lee J.H."/>
            <person name="Park C.S."/>
        </authorList>
    </citation>
    <scope>NUCLEOTIDE SEQUENCE [LARGE SCALE GENOMIC DNA]</scope>
    <source>
        <strain evidence="4">DSM 27260 / KACC 17922 / CL1</strain>
    </source>
</reference>
<dbReference type="SUPFAM" id="SSF56300">
    <property type="entry name" value="Metallo-dependent phosphatases"/>
    <property type="match status" value="1"/>
</dbReference>